<dbReference type="Gene3D" id="3.40.50.1820">
    <property type="entry name" value="alpha/beta hydrolase"/>
    <property type="match status" value="1"/>
</dbReference>
<keyword evidence="2" id="KW-0732">Signal</keyword>
<dbReference type="Pfam" id="PF12146">
    <property type="entry name" value="Hydrolase_4"/>
    <property type="match status" value="1"/>
</dbReference>
<dbReference type="InterPro" id="IPR029058">
    <property type="entry name" value="AB_hydrolase_fold"/>
</dbReference>
<evidence type="ECO:0000256" key="2">
    <source>
        <dbReference type="SAM" id="SignalP"/>
    </source>
</evidence>
<protein>
    <recommendedName>
        <fullName evidence="3">Serine aminopeptidase S33 domain-containing protein</fullName>
    </recommendedName>
</protein>
<feature type="chain" id="PRO_5012883964" description="Serine aminopeptidase S33 domain-containing protein" evidence="2">
    <location>
        <begin position="18"/>
        <end position="455"/>
    </location>
</feature>
<dbReference type="InterPro" id="IPR022742">
    <property type="entry name" value="Hydrolase_4"/>
</dbReference>
<evidence type="ECO:0000256" key="1">
    <source>
        <dbReference type="ARBA" id="ARBA00022801"/>
    </source>
</evidence>
<dbReference type="EMBL" id="FQYY01000006">
    <property type="protein sequence ID" value="SHI95294.1"/>
    <property type="molecule type" value="Genomic_DNA"/>
</dbReference>
<dbReference type="AlphaFoldDB" id="A0A1M6FC03"/>
<feature type="domain" description="Serine aminopeptidase S33" evidence="3">
    <location>
        <begin position="188"/>
        <end position="418"/>
    </location>
</feature>
<dbReference type="InterPro" id="IPR053145">
    <property type="entry name" value="AB_hydrolase_Est10"/>
</dbReference>
<dbReference type="OrthoDB" id="9809549at2"/>
<feature type="signal peptide" evidence="2">
    <location>
        <begin position="1"/>
        <end position="17"/>
    </location>
</feature>
<dbReference type="InterPro" id="IPR002471">
    <property type="entry name" value="Pept_S9_AS"/>
</dbReference>
<dbReference type="PANTHER" id="PTHR43265">
    <property type="entry name" value="ESTERASE ESTD"/>
    <property type="match status" value="1"/>
</dbReference>
<dbReference type="GO" id="GO:0004252">
    <property type="term" value="F:serine-type endopeptidase activity"/>
    <property type="evidence" value="ECO:0007669"/>
    <property type="project" value="InterPro"/>
</dbReference>
<evidence type="ECO:0000259" key="3">
    <source>
        <dbReference type="Pfam" id="PF12146"/>
    </source>
</evidence>
<dbReference type="GO" id="GO:0006508">
    <property type="term" value="P:proteolysis"/>
    <property type="evidence" value="ECO:0007669"/>
    <property type="project" value="InterPro"/>
</dbReference>
<keyword evidence="5" id="KW-1185">Reference proteome</keyword>
<dbReference type="STRING" id="579105.SAMN04488096_10661"/>
<dbReference type="RefSeq" id="WP_073151199.1">
    <property type="nucleotide sequence ID" value="NZ_FQYY01000006.1"/>
</dbReference>
<dbReference type="PANTHER" id="PTHR43265:SF1">
    <property type="entry name" value="ESTERASE ESTD"/>
    <property type="match status" value="1"/>
</dbReference>
<name>A0A1M6FC03_9FLAO</name>
<dbReference type="PROSITE" id="PS00708">
    <property type="entry name" value="PRO_ENDOPEP_SER"/>
    <property type="match status" value="1"/>
</dbReference>
<evidence type="ECO:0000313" key="5">
    <source>
        <dbReference type="Proteomes" id="UP000184225"/>
    </source>
</evidence>
<organism evidence="4 5">
    <name type="scientific">Mesonia phycicola</name>
    <dbReference type="NCBI Taxonomy" id="579105"/>
    <lineage>
        <taxon>Bacteria</taxon>
        <taxon>Pseudomonadati</taxon>
        <taxon>Bacteroidota</taxon>
        <taxon>Flavobacteriia</taxon>
        <taxon>Flavobacteriales</taxon>
        <taxon>Flavobacteriaceae</taxon>
        <taxon>Mesonia</taxon>
    </lineage>
</organism>
<evidence type="ECO:0000313" key="4">
    <source>
        <dbReference type="EMBL" id="SHI95294.1"/>
    </source>
</evidence>
<keyword evidence="1" id="KW-0378">Hydrolase</keyword>
<gene>
    <name evidence="4" type="ORF">SAMN04488096_10661</name>
</gene>
<dbReference type="SUPFAM" id="SSF53474">
    <property type="entry name" value="alpha/beta-Hydrolases"/>
    <property type="match status" value="1"/>
</dbReference>
<proteinExistence type="predicted"/>
<accession>A0A1M6FC03</accession>
<dbReference type="Proteomes" id="UP000184225">
    <property type="component" value="Unassembled WGS sequence"/>
</dbReference>
<sequence>MKKILLLLFLVTNLCIAQTIEGDWYGELSIQNTKLPTVFHINKIDTDFSATMDSPSQNAYGIPLDSVSFIQNKLTITQKSIQIIYEAELQPDTTLVGTFKQRGYSIPLTLSKKVVVTEAPKRPQTPEAPFLYSSEEVHFTNKIDNINLYGTLTLPKGKEKFPAVVLISGSGPQNRNEEILGHQPFWVLADYLTNNGIAVLRYDDRGTAASEGNFSTATTYNFIDDAQAAVNYLKTRPEINSQKIGAIGHSEGGIIAPALASKNKVDYIVLLAGPGLRGDKILNQQRKKLEEIQGINALATAQRQAIFQEVYQEILDTTLTSNETKTKTLNIFKKHWGAMVSNTELEQINNQINSNWMKEFIRLDPTQFLTKVSCPVLALNGEKDIQVLAKENLDAITKSVKQSGAPITTKTYPNLNHLFQEATTGSVQEYGDIEQTTAPQVLQDITQWILEQANN</sequence>
<dbReference type="GO" id="GO:0052689">
    <property type="term" value="F:carboxylic ester hydrolase activity"/>
    <property type="evidence" value="ECO:0007669"/>
    <property type="project" value="TreeGrafter"/>
</dbReference>
<reference evidence="4 5" key="1">
    <citation type="submission" date="2016-11" db="EMBL/GenBank/DDBJ databases">
        <authorList>
            <person name="Jaros S."/>
            <person name="Januszkiewicz K."/>
            <person name="Wedrychowicz H."/>
        </authorList>
    </citation>
    <scope>NUCLEOTIDE SEQUENCE [LARGE SCALE GENOMIC DNA]</scope>
    <source>
        <strain evidence="4 5">DSM 21425</strain>
    </source>
</reference>